<keyword evidence="8" id="KW-1185">Reference proteome</keyword>
<dbReference type="PROSITE" id="PS50977">
    <property type="entry name" value="HTH_TETR_2"/>
    <property type="match status" value="1"/>
</dbReference>
<dbReference type="Pfam" id="PF00440">
    <property type="entry name" value="TetR_N"/>
    <property type="match status" value="1"/>
</dbReference>
<dbReference type="GO" id="GO:0003700">
    <property type="term" value="F:DNA-binding transcription factor activity"/>
    <property type="evidence" value="ECO:0007669"/>
    <property type="project" value="TreeGrafter"/>
</dbReference>
<dbReference type="Proteomes" id="UP000230551">
    <property type="component" value="Unassembled WGS sequence"/>
</dbReference>
<keyword evidence="3 5" id="KW-0238">DNA-binding</keyword>
<keyword evidence="1" id="KW-0678">Repressor</keyword>
<evidence type="ECO:0000313" key="7">
    <source>
        <dbReference type="EMBL" id="PIB77066.1"/>
    </source>
</evidence>
<name>A0A2G5PFI8_9MYCO</name>
<comment type="caution">
    <text evidence="7">The sequence shown here is derived from an EMBL/GenBank/DDBJ whole genome shotgun (WGS) entry which is preliminary data.</text>
</comment>
<dbReference type="InterPro" id="IPR001647">
    <property type="entry name" value="HTH_TetR"/>
</dbReference>
<feature type="DNA-binding region" description="H-T-H motif" evidence="5">
    <location>
        <begin position="32"/>
        <end position="51"/>
    </location>
</feature>
<dbReference type="Pfam" id="PF13977">
    <property type="entry name" value="TetR_C_6"/>
    <property type="match status" value="1"/>
</dbReference>
<dbReference type="OrthoDB" id="2356263at2"/>
<dbReference type="SUPFAM" id="SSF46689">
    <property type="entry name" value="Homeodomain-like"/>
    <property type="match status" value="1"/>
</dbReference>
<dbReference type="Gene3D" id="1.10.357.10">
    <property type="entry name" value="Tetracycline Repressor, domain 2"/>
    <property type="match status" value="1"/>
</dbReference>
<dbReference type="InterPro" id="IPR009057">
    <property type="entry name" value="Homeodomain-like_sf"/>
</dbReference>
<dbReference type="PANTHER" id="PTHR30055:SF200">
    <property type="entry name" value="HTH-TYPE TRANSCRIPTIONAL REPRESSOR BDCR"/>
    <property type="match status" value="1"/>
</dbReference>
<dbReference type="InterPro" id="IPR036271">
    <property type="entry name" value="Tet_transcr_reg_TetR-rel_C_sf"/>
</dbReference>
<evidence type="ECO:0000256" key="1">
    <source>
        <dbReference type="ARBA" id="ARBA00022491"/>
    </source>
</evidence>
<evidence type="ECO:0000313" key="8">
    <source>
        <dbReference type="Proteomes" id="UP000230551"/>
    </source>
</evidence>
<reference evidence="7 8" key="1">
    <citation type="journal article" date="2017" name="Infect. Genet. Evol.">
        <title>The new phylogeny of the genus Mycobacterium: The old and the news.</title>
        <authorList>
            <person name="Tortoli E."/>
            <person name="Fedrizzi T."/>
            <person name="Meehan C.J."/>
            <person name="Trovato A."/>
            <person name="Grottola A."/>
            <person name="Giacobazzi E."/>
            <person name="Serpini G.F."/>
            <person name="Tagliazucchi S."/>
            <person name="Fabio A."/>
            <person name="Bettua C."/>
            <person name="Bertorelli R."/>
            <person name="Frascaro F."/>
            <person name="De Sanctis V."/>
            <person name="Pecorari M."/>
            <person name="Jousson O."/>
            <person name="Segata N."/>
            <person name="Cirillo D.M."/>
        </authorList>
    </citation>
    <scope>NUCLEOTIDE SEQUENCE [LARGE SCALE GENOMIC DNA]</scope>
    <source>
        <strain evidence="7 8">CIP1034565</strain>
    </source>
</reference>
<accession>A0A2G5PFI8</accession>
<dbReference type="AlphaFoldDB" id="A0A2G5PFI8"/>
<organism evidence="7 8">
    <name type="scientific">Mycolicibacterium brumae</name>
    <dbReference type="NCBI Taxonomy" id="85968"/>
    <lineage>
        <taxon>Bacteria</taxon>
        <taxon>Bacillati</taxon>
        <taxon>Actinomycetota</taxon>
        <taxon>Actinomycetes</taxon>
        <taxon>Mycobacteriales</taxon>
        <taxon>Mycobacteriaceae</taxon>
        <taxon>Mycolicibacterium</taxon>
    </lineage>
</organism>
<dbReference type="InterPro" id="IPR039538">
    <property type="entry name" value="BetI_C"/>
</dbReference>
<evidence type="ECO:0000256" key="5">
    <source>
        <dbReference type="PROSITE-ProRule" id="PRU00335"/>
    </source>
</evidence>
<feature type="domain" description="HTH tetR-type" evidence="6">
    <location>
        <begin position="9"/>
        <end position="69"/>
    </location>
</feature>
<proteinExistence type="predicted"/>
<dbReference type="InterPro" id="IPR050109">
    <property type="entry name" value="HTH-type_TetR-like_transc_reg"/>
</dbReference>
<gene>
    <name evidence="7" type="ORF">CQY22_002030</name>
</gene>
<dbReference type="RefSeq" id="WP_090588726.1">
    <property type="nucleotide sequence ID" value="NZ_CP104302.1"/>
</dbReference>
<evidence type="ECO:0000256" key="3">
    <source>
        <dbReference type="ARBA" id="ARBA00023125"/>
    </source>
</evidence>
<keyword evidence="2" id="KW-0805">Transcription regulation</keyword>
<protein>
    <submittedName>
        <fullName evidence="7">TetR family transcriptional regulator</fullName>
    </submittedName>
</protein>
<evidence type="ECO:0000259" key="6">
    <source>
        <dbReference type="PROSITE" id="PS50977"/>
    </source>
</evidence>
<dbReference type="STRING" id="85968.GCA_900073015_01856"/>
<evidence type="ECO:0000256" key="2">
    <source>
        <dbReference type="ARBA" id="ARBA00023015"/>
    </source>
</evidence>
<sequence length="201" mass="22105">MARKKKGAEDRREDILVETLRQIEAKGIDQVRAADISSSLGVSTGLIFYHFNNLPALITAAVQYATDRDMAIIAGLLTDTDDDALTRLRAVLREYGPTGSAFGWRLWVECWSASLRDPELRAAIARLDQGWRTVIAGLIEEGVADGTFACPDPASAAWRLTSLLDGLAVHHVVFDEEVTMAQIEDWLDLATRRELGLPGAR</sequence>
<dbReference type="PANTHER" id="PTHR30055">
    <property type="entry name" value="HTH-TYPE TRANSCRIPTIONAL REGULATOR RUTR"/>
    <property type="match status" value="1"/>
</dbReference>
<keyword evidence="4" id="KW-0804">Transcription</keyword>
<dbReference type="GO" id="GO:0000976">
    <property type="term" value="F:transcription cis-regulatory region binding"/>
    <property type="evidence" value="ECO:0007669"/>
    <property type="project" value="TreeGrafter"/>
</dbReference>
<dbReference type="EMBL" id="PDCN02000002">
    <property type="protein sequence ID" value="PIB77066.1"/>
    <property type="molecule type" value="Genomic_DNA"/>
</dbReference>
<dbReference type="SUPFAM" id="SSF48498">
    <property type="entry name" value="Tetracyclin repressor-like, C-terminal domain"/>
    <property type="match status" value="1"/>
</dbReference>
<evidence type="ECO:0000256" key="4">
    <source>
        <dbReference type="ARBA" id="ARBA00023163"/>
    </source>
</evidence>